<gene>
    <name evidence="9" type="ORF">DF222_02510</name>
</gene>
<dbReference type="PROSITE" id="PS00166">
    <property type="entry name" value="ENOYL_COA_HYDRATASE"/>
    <property type="match status" value="1"/>
</dbReference>
<dbReference type="SUPFAM" id="SSF52096">
    <property type="entry name" value="ClpP/crotonase"/>
    <property type="match status" value="1"/>
</dbReference>
<evidence type="ECO:0000256" key="2">
    <source>
        <dbReference type="ARBA" id="ARBA00005254"/>
    </source>
</evidence>
<comment type="function">
    <text evidence="1">Could possibly oxidize fatty acids using specific components.</text>
</comment>
<keyword evidence="4" id="KW-0443">Lipid metabolism</keyword>
<evidence type="ECO:0000256" key="8">
    <source>
        <dbReference type="RuleBase" id="RU003707"/>
    </source>
</evidence>
<dbReference type="Pfam" id="PF00378">
    <property type="entry name" value="ECH_1"/>
    <property type="match status" value="1"/>
</dbReference>
<organism evidence="9 10">
    <name type="scientific">Corynebacterium yudongzhengii</name>
    <dbReference type="NCBI Taxonomy" id="2080740"/>
    <lineage>
        <taxon>Bacteria</taxon>
        <taxon>Bacillati</taxon>
        <taxon>Actinomycetota</taxon>
        <taxon>Actinomycetes</taxon>
        <taxon>Mycobacteriales</taxon>
        <taxon>Corynebacteriaceae</taxon>
        <taxon>Corynebacterium</taxon>
    </lineage>
</organism>
<dbReference type="InterPro" id="IPR018376">
    <property type="entry name" value="Enoyl-CoA_hyd/isom_CS"/>
</dbReference>
<evidence type="ECO:0000256" key="4">
    <source>
        <dbReference type="ARBA" id="ARBA00023098"/>
    </source>
</evidence>
<reference evidence="10" key="1">
    <citation type="submission" date="2018-04" db="EMBL/GenBank/DDBJ databases">
        <authorList>
            <person name="Liu S."/>
            <person name="Wang Z."/>
            <person name="Li J."/>
        </authorList>
    </citation>
    <scope>NUCLEOTIDE SEQUENCE [LARGE SCALE GENOMIC DNA]</scope>
    <source>
        <strain evidence="10">2189</strain>
    </source>
</reference>
<dbReference type="GO" id="GO:0004300">
    <property type="term" value="F:enoyl-CoA hydratase activity"/>
    <property type="evidence" value="ECO:0007669"/>
    <property type="project" value="UniProtKB-EC"/>
</dbReference>
<keyword evidence="5" id="KW-0456">Lyase</keyword>
<comment type="catalytic activity">
    <reaction evidence="6">
        <text>a (3S)-3-hydroxyacyl-CoA = a (2E)-enoyl-CoA + H2O</text>
        <dbReference type="Rhea" id="RHEA:16105"/>
        <dbReference type="ChEBI" id="CHEBI:15377"/>
        <dbReference type="ChEBI" id="CHEBI:57318"/>
        <dbReference type="ChEBI" id="CHEBI:58856"/>
        <dbReference type="EC" id="4.2.1.17"/>
    </reaction>
</comment>
<keyword evidence="10" id="KW-1185">Reference proteome</keyword>
<evidence type="ECO:0000256" key="5">
    <source>
        <dbReference type="ARBA" id="ARBA00023239"/>
    </source>
</evidence>
<comment type="catalytic activity">
    <reaction evidence="7">
        <text>a 4-saturated-(3S)-3-hydroxyacyl-CoA = a (3E)-enoyl-CoA + H2O</text>
        <dbReference type="Rhea" id="RHEA:20724"/>
        <dbReference type="ChEBI" id="CHEBI:15377"/>
        <dbReference type="ChEBI" id="CHEBI:58521"/>
        <dbReference type="ChEBI" id="CHEBI:137480"/>
        <dbReference type="EC" id="4.2.1.17"/>
    </reaction>
</comment>
<evidence type="ECO:0000313" key="10">
    <source>
        <dbReference type="Proteomes" id="UP000244989"/>
    </source>
</evidence>
<dbReference type="Gene3D" id="3.90.226.10">
    <property type="entry name" value="2-enoyl-CoA Hydratase, Chain A, domain 1"/>
    <property type="match status" value="1"/>
</dbReference>
<dbReference type="PANTHER" id="PTHR11941">
    <property type="entry name" value="ENOYL-COA HYDRATASE-RELATED"/>
    <property type="match status" value="1"/>
</dbReference>
<evidence type="ECO:0000256" key="7">
    <source>
        <dbReference type="ARBA" id="ARBA00023717"/>
    </source>
</evidence>
<dbReference type="OrthoDB" id="3569436at2"/>
<dbReference type="AlphaFoldDB" id="A0A2U1T8D8"/>
<dbReference type="CDD" id="cd06558">
    <property type="entry name" value="crotonase-like"/>
    <property type="match status" value="1"/>
</dbReference>
<dbReference type="Proteomes" id="UP000244989">
    <property type="component" value="Unassembled WGS sequence"/>
</dbReference>
<dbReference type="KEGG" id="cyz:C3B44_05290"/>
<comment type="similarity">
    <text evidence="2 8">Belongs to the enoyl-CoA hydratase/isomerase family.</text>
</comment>
<evidence type="ECO:0000256" key="1">
    <source>
        <dbReference type="ARBA" id="ARBA00002994"/>
    </source>
</evidence>
<dbReference type="NCBIfam" id="NF005891">
    <property type="entry name" value="PRK07854.1"/>
    <property type="match status" value="1"/>
</dbReference>
<dbReference type="GO" id="GO:0006635">
    <property type="term" value="P:fatty acid beta-oxidation"/>
    <property type="evidence" value="ECO:0007669"/>
    <property type="project" value="TreeGrafter"/>
</dbReference>
<name>A0A2U1T8D8_9CORY</name>
<evidence type="ECO:0000256" key="3">
    <source>
        <dbReference type="ARBA" id="ARBA00022832"/>
    </source>
</evidence>
<evidence type="ECO:0000313" key="9">
    <source>
        <dbReference type="EMBL" id="PWC02235.1"/>
    </source>
</evidence>
<protein>
    <submittedName>
        <fullName evidence="9">Enoyl-CoA hydratase</fullName>
    </submittedName>
</protein>
<proteinExistence type="inferred from homology"/>
<dbReference type="InterPro" id="IPR029045">
    <property type="entry name" value="ClpP/crotonase-like_dom_sf"/>
</dbReference>
<dbReference type="InterPro" id="IPR001753">
    <property type="entry name" value="Enoyl-CoA_hydra/iso"/>
</dbReference>
<dbReference type="EMBL" id="QEEZ01000004">
    <property type="protein sequence ID" value="PWC02235.1"/>
    <property type="molecule type" value="Genomic_DNA"/>
</dbReference>
<dbReference type="PANTHER" id="PTHR11941:SF169">
    <property type="entry name" value="(7AS)-7A-METHYL-1,5-DIOXO-2,3,5,6,7,7A-HEXAHYDRO-1H-INDENE-CARBOXYL-COA HYDROLASE"/>
    <property type="match status" value="1"/>
</dbReference>
<sequence length="240" mass="25511">MPVDDHIAVITLDRHSRRNALNHELCRTIRRQVSEALEAGARALVLTGAGTAFCAGADLDLGPESEGLYDEITATLACLQNAPVPVVAAVNGPAVGAGTLLAMACDLRIVSERAWFKIPAVDVAIALDGVSVRAAERLFGGARARALLLASETVSAAEALECGFALRSGERDDACALARRLADKAPLTLRHLKAEFTHDGYAPYTEAERERFRQAAANSEDLVEAAKARAEKRAPVFRGL</sequence>
<accession>A0A2U1T8D8</accession>
<comment type="caution">
    <text evidence="9">The sequence shown here is derived from an EMBL/GenBank/DDBJ whole genome shotgun (WGS) entry which is preliminary data.</text>
</comment>
<keyword evidence="3" id="KW-0276">Fatty acid metabolism</keyword>
<evidence type="ECO:0000256" key="6">
    <source>
        <dbReference type="ARBA" id="ARBA00023709"/>
    </source>
</evidence>